<feature type="compositionally biased region" description="Basic and acidic residues" evidence="1">
    <location>
        <begin position="1"/>
        <end position="17"/>
    </location>
</feature>
<dbReference type="AlphaFoldDB" id="A0AAD9CHK0"/>
<proteinExistence type="predicted"/>
<gene>
    <name evidence="2" type="ORF">KUDE01_005506</name>
</gene>
<evidence type="ECO:0000313" key="2">
    <source>
        <dbReference type="EMBL" id="KAK1902545.1"/>
    </source>
</evidence>
<organism evidence="2 3">
    <name type="scientific">Dissostichus eleginoides</name>
    <name type="common">Patagonian toothfish</name>
    <name type="synonym">Dissostichus amissus</name>
    <dbReference type="NCBI Taxonomy" id="100907"/>
    <lineage>
        <taxon>Eukaryota</taxon>
        <taxon>Metazoa</taxon>
        <taxon>Chordata</taxon>
        <taxon>Craniata</taxon>
        <taxon>Vertebrata</taxon>
        <taxon>Euteleostomi</taxon>
        <taxon>Actinopterygii</taxon>
        <taxon>Neopterygii</taxon>
        <taxon>Teleostei</taxon>
        <taxon>Neoteleostei</taxon>
        <taxon>Acanthomorphata</taxon>
        <taxon>Eupercaria</taxon>
        <taxon>Perciformes</taxon>
        <taxon>Notothenioidei</taxon>
        <taxon>Nototheniidae</taxon>
        <taxon>Dissostichus</taxon>
    </lineage>
</organism>
<comment type="caution">
    <text evidence="2">The sequence shown here is derived from an EMBL/GenBank/DDBJ whole genome shotgun (WGS) entry which is preliminary data.</text>
</comment>
<protein>
    <submittedName>
        <fullName evidence="2">WD repeat-containing protein 17</fullName>
    </submittedName>
</protein>
<evidence type="ECO:0000313" key="3">
    <source>
        <dbReference type="Proteomes" id="UP001228049"/>
    </source>
</evidence>
<reference evidence="2" key="1">
    <citation type="submission" date="2023-04" db="EMBL/GenBank/DDBJ databases">
        <title>Chromosome-level genome of Chaenocephalus aceratus.</title>
        <authorList>
            <person name="Park H."/>
        </authorList>
    </citation>
    <scope>NUCLEOTIDE SEQUENCE</scope>
    <source>
        <strain evidence="2">DE</strain>
        <tissue evidence="2">Muscle</tissue>
    </source>
</reference>
<accession>A0AAD9CHK0</accession>
<dbReference type="Proteomes" id="UP001228049">
    <property type="component" value="Unassembled WGS sequence"/>
</dbReference>
<feature type="region of interest" description="Disordered" evidence="1">
    <location>
        <begin position="1"/>
        <end position="67"/>
    </location>
</feature>
<dbReference type="EMBL" id="JASDAP010000005">
    <property type="protein sequence ID" value="KAK1902545.1"/>
    <property type="molecule type" value="Genomic_DNA"/>
</dbReference>
<sequence length="67" mass="7280">MVKMEKNGKKSRDRGRVTDIPPTPAAAPAMILPAPPHPSFSVVSPEETGEPMRSSRQEAVLPPNCTW</sequence>
<evidence type="ECO:0000256" key="1">
    <source>
        <dbReference type="SAM" id="MobiDB-lite"/>
    </source>
</evidence>
<name>A0AAD9CHK0_DISEL</name>
<keyword evidence="3" id="KW-1185">Reference proteome</keyword>